<accession>A0ABY6LCS6</accession>
<dbReference type="EMBL" id="CP092879">
    <property type="protein sequence ID" value="UYV78970.1"/>
    <property type="molecule type" value="Genomic_DNA"/>
</dbReference>
<dbReference type="PANTHER" id="PTHR37984">
    <property type="entry name" value="PROTEIN CBG26694"/>
    <property type="match status" value="1"/>
</dbReference>
<dbReference type="EC" id="2.7.7.49" evidence="1"/>
<dbReference type="PANTHER" id="PTHR37984:SF7">
    <property type="entry name" value="INTEGRASE CATALYTIC DOMAIN-CONTAINING PROTEIN"/>
    <property type="match status" value="1"/>
</dbReference>
<evidence type="ECO:0000313" key="5">
    <source>
        <dbReference type="EMBL" id="UYV78970.1"/>
    </source>
</evidence>
<dbReference type="InterPro" id="IPR001584">
    <property type="entry name" value="Integrase_cat-core"/>
</dbReference>
<feature type="region of interest" description="Disordered" evidence="2">
    <location>
        <begin position="1076"/>
        <end position="1098"/>
    </location>
</feature>
<dbReference type="SUPFAM" id="SSF56672">
    <property type="entry name" value="DNA/RNA polymerases"/>
    <property type="match status" value="1"/>
</dbReference>
<dbReference type="Gene3D" id="3.60.10.10">
    <property type="entry name" value="Endonuclease/exonuclease/phosphatase"/>
    <property type="match status" value="1"/>
</dbReference>
<feature type="compositionally biased region" description="Polar residues" evidence="2">
    <location>
        <begin position="1642"/>
        <end position="1662"/>
    </location>
</feature>
<evidence type="ECO:0000259" key="3">
    <source>
        <dbReference type="PROSITE" id="PS50878"/>
    </source>
</evidence>
<feature type="region of interest" description="Disordered" evidence="2">
    <location>
        <begin position="1642"/>
        <end position="1750"/>
    </location>
</feature>
<dbReference type="PROSITE" id="PS50994">
    <property type="entry name" value="INTEGRASE"/>
    <property type="match status" value="1"/>
</dbReference>
<dbReference type="SUPFAM" id="SSF56219">
    <property type="entry name" value="DNase I-like"/>
    <property type="match status" value="1"/>
</dbReference>
<name>A0ABY6LCS6_9ARAC</name>
<dbReference type="Gene3D" id="3.30.420.10">
    <property type="entry name" value="Ribonuclease H-like superfamily/Ribonuclease H"/>
    <property type="match status" value="1"/>
</dbReference>
<feature type="domain" description="Reverse transcriptase" evidence="3">
    <location>
        <begin position="470"/>
        <end position="747"/>
    </location>
</feature>
<reference evidence="5 6" key="1">
    <citation type="submission" date="2022-01" db="EMBL/GenBank/DDBJ databases">
        <title>A chromosomal length assembly of Cordylochernes scorpioides.</title>
        <authorList>
            <person name="Zeh D."/>
            <person name="Zeh J."/>
        </authorList>
    </citation>
    <scope>NUCLEOTIDE SEQUENCE [LARGE SCALE GENOMIC DNA]</scope>
    <source>
        <strain evidence="5">IN4F17</strain>
        <tissue evidence="5">Whole Body</tissue>
    </source>
</reference>
<proteinExistence type="predicted"/>
<dbReference type="InterPro" id="IPR036691">
    <property type="entry name" value="Endo/exonu/phosph_ase_sf"/>
</dbReference>
<feature type="region of interest" description="Disordered" evidence="2">
    <location>
        <begin position="1591"/>
        <end position="1611"/>
    </location>
</feature>
<dbReference type="Pfam" id="PF14529">
    <property type="entry name" value="Exo_endo_phos_2"/>
    <property type="match status" value="1"/>
</dbReference>
<dbReference type="InterPro" id="IPR050951">
    <property type="entry name" value="Retrovirus_Pol_polyprotein"/>
</dbReference>
<feature type="domain" description="Integrase catalytic" evidence="4">
    <location>
        <begin position="1422"/>
        <end position="1586"/>
    </location>
</feature>
<feature type="compositionally biased region" description="Basic and acidic residues" evidence="2">
    <location>
        <begin position="1707"/>
        <end position="1717"/>
    </location>
</feature>
<evidence type="ECO:0000256" key="1">
    <source>
        <dbReference type="ARBA" id="ARBA00012493"/>
    </source>
</evidence>
<dbReference type="Gene3D" id="3.30.70.270">
    <property type="match status" value="1"/>
</dbReference>
<evidence type="ECO:0000313" key="6">
    <source>
        <dbReference type="Proteomes" id="UP001235939"/>
    </source>
</evidence>
<gene>
    <name evidence="5" type="ORF">LAZ67_17000525</name>
</gene>
<protein>
    <recommendedName>
        <fullName evidence="1">RNA-directed DNA polymerase</fullName>
        <ecNumber evidence="1">2.7.7.49</ecNumber>
    </recommendedName>
</protein>
<dbReference type="Pfam" id="PF00078">
    <property type="entry name" value="RVT_1"/>
    <property type="match status" value="1"/>
</dbReference>
<dbReference type="Pfam" id="PF17921">
    <property type="entry name" value="Integrase_H2C2"/>
    <property type="match status" value="1"/>
</dbReference>
<dbReference type="SUPFAM" id="SSF53098">
    <property type="entry name" value="Ribonuclease H-like"/>
    <property type="match status" value="1"/>
</dbReference>
<dbReference type="CDD" id="cd01650">
    <property type="entry name" value="RT_nLTR_like"/>
    <property type="match status" value="1"/>
</dbReference>
<evidence type="ECO:0000256" key="2">
    <source>
        <dbReference type="SAM" id="MobiDB-lite"/>
    </source>
</evidence>
<dbReference type="InterPro" id="IPR043502">
    <property type="entry name" value="DNA/RNA_pol_sf"/>
</dbReference>
<dbReference type="InterPro" id="IPR041588">
    <property type="entry name" value="Integrase_H2C2"/>
</dbReference>
<dbReference type="Proteomes" id="UP001235939">
    <property type="component" value="Chromosome 17"/>
</dbReference>
<sequence>MFALTETWCHFNIDLNLANFGMYQSPAVKSSDKGRGSGGIILGINKQLQPQIDNVEIETSWIAVTLNPSLDNDSPAICVIFVYLPPNDTHATKLGRLFHLMENKIYNGFEIILVGDLNVRIGNLGGYHNLIDTSNLFSTTRNSCDLTKSAKAEIFIDFLDKNHLTIINGRSINDKSGKFTFISGRGSSVLDLAIVSPAVLEHIADFEIGCMPYSDHLPIILKFIGPNNKTENCYMEPKAKIKFSWSVDKIPTYIETLKELTPEHLADSTIDTQAEDFTGLIQTAMLRSGTRMEAKTKNIKSKPWFDKDCYLAKKEMKQNLKLYVKHNISADKIAYLSSKKKYSAILKLKKREYTDKIQVILSNVKDPSQFWKTINSLKYRNNLQGEISTADWQVFYRELLGSNLTKVVQLPLEILDIDPELDCEISLTEVTKEISKLGKNKATGLDEIPNEAIKYLLEEHTIYLRNLFNKILGTSQVPQQWTKTIIHPIFKNGDPDNPSNYRGISLISNLSKLFTSILKTRLNDWMERKSILAENQAGFRKGYSCQDHIFTLLSLIQMTLSRRRGKLYAFFIDLRKAFDTVPHHLLWKKLALNGLSCRFIKLIKNYYTQMTATVRWRGSFTEAIKIQAGVLQGEPLSPYLFILFLNDLVHLFDESELPGINLENYGTIHLLLYADDIVILGESKINLQLKINLLKKYLEENCLTLNQNKSKIMVFRNGGRTARSETWFWGQQPLKIVAKYTYLGYPLTTKISTQYASQYFRNKALNAINALWRILTKARIKSFTSVMKLLDTIVLPTLLYAAPMWAINQLKTAKNTQDTFLRRLLDLPNFTPGYVLRRECGRISTELNAVKLTLKFWVRILKMETSRLPHACLNYLWKVTAKKEIENSFTQNLIKILDSKGYSFLKGCEDYLAIQKELPGIIRTTTDQLIQNDQMKITDSTHFAHYKFLSESFMTEEYLRLNISLPNKRLVAQHRVLWQFFRQERKDFWKENGRNCLLCKDLMDDNLVHYFFQCPLLTEKRTETFPSPTSGQFRYHSICQLLSSDLNDKLLIDKYFKFCTEAGRLRKNAGQRILEDDPSANRYNPPNGYTEENRTPTTLRDWTTNPALERALVTIAHQDNWENPATILESHCPKMTRLKSGNQRLLFSWEDRTGACPSCSVPVMCSIRFPFLQALGFDGTEEVSFDDGTEVNCTKCVFQVNLDLQVWASELFKTELQNENLTMANPESNAEVRLDAFNFALLRNKRRQERIQKSQVYVSKWLLAFMSVITLPLPVPSPDEKGGGVAVTSLLKNLGSAGPADSTLPYPALVKVIDYVIEGWPICKKDVDEDAKIFFDFRHRLYLWNDLLCIGSAIVIPKTQRNAMLNLLHQSHQGISAIQGLARESLFWPRMSIDIAEKVKNCEICQKHQKSKIRQPLKPFPVPDYPWQTVSLDIFYIQKKPHLLVVDRYSGYPEVFTLDPPTAINVKNKLRETFARFGIPETMMSDNGPPFRSEIMTDFCIRWGIKQLFSSPHLHRSNGLAERNIQTIKNQLIKCRDEGSDPYLAILAYRNTPKNDLPSPAQLCLSRSLRCQIPRITPLYRPYQTNWRSIENAKRKRQSSMKEQYDRNSKSYPKVNVGEDAWCQIHPRETWTPVKISAQADSPQSFEVVTPSGNRLIRNQQFIRPRDGGYEKSQLSSEPITASPEAQHPQCYSPTMGESSTAPIQRSSEETNIDQREGATTSAGIAPEPSGRPRFSRFGRELRKPQRFGF</sequence>
<dbReference type="Pfam" id="PF00665">
    <property type="entry name" value="rve"/>
    <property type="match status" value="1"/>
</dbReference>
<dbReference type="InterPro" id="IPR043128">
    <property type="entry name" value="Rev_trsase/Diguanyl_cyclase"/>
</dbReference>
<dbReference type="PROSITE" id="PS50878">
    <property type="entry name" value="RT_POL"/>
    <property type="match status" value="1"/>
</dbReference>
<keyword evidence="6" id="KW-1185">Reference proteome</keyword>
<dbReference type="InterPro" id="IPR012337">
    <property type="entry name" value="RNaseH-like_sf"/>
</dbReference>
<dbReference type="InterPro" id="IPR036397">
    <property type="entry name" value="RNaseH_sf"/>
</dbReference>
<evidence type="ECO:0000259" key="4">
    <source>
        <dbReference type="PROSITE" id="PS50994"/>
    </source>
</evidence>
<dbReference type="InterPro" id="IPR005135">
    <property type="entry name" value="Endo/exonuclease/phosphatase"/>
</dbReference>
<dbReference type="Gene3D" id="1.10.340.70">
    <property type="match status" value="1"/>
</dbReference>
<feature type="compositionally biased region" description="Polar residues" evidence="2">
    <location>
        <begin position="1690"/>
        <end position="1706"/>
    </location>
</feature>
<dbReference type="InterPro" id="IPR000477">
    <property type="entry name" value="RT_dom"/>
</dbReference>
<organism evidence="5 6">
    <name type="scientific">Cordylochernes scorpioides</name>
    <dbReference type="NCBI Taxonomy" id="51811"/>
    <lineage>
        <taxon>Eukaryota</taxon>
        <taxon>Metazoa</taxon>
        <taxon>Ecdysozoa</taxon>
        <taxon>Arthropoda</taxon>
        <taxon>Chelicerata</taxon>
        <taxon>Arachnida</taxon>
        <taxon>Pseudoscorpiones</taxon>
        <taxon>Cheliferoidea</taxon>
        <taxon>Chernetidae</taxon>
        <taxon>Cordylochernes</taxon>
    </lineage>
</organism>